<accession>A0A0B2QGL9</accession>
<dbReference type="AlphaFoldDB" id="A0A0B2QGL9"/>
<dbReference type="EMBL" id="KN659549">
    <property type="protein sequence ID" value="KHN18927.1"/>
    <property type="molecule type" value="Genomic_DNA"/>
</dbReference>
<sequence>MALFHVNSEAIEYVSSILRTNASYWFIHIQAKKKIKNSFTEITFDRPIIDITQHIVFYRE</sequence>
<protein>
    <submittedName>
        <fullName evidence="1">Uncharacterized protein</fullName>
    </submittedName>
</protein>
<organism evidence="1">
    <name type="scientific">Glycine soja</name>
    <name type="common">Wild soybean</name>
    <dbReference type="NCBI Taxonomy" id="3848"/>
    <lineage>
        <taxon>Eukaryota</taxon>
        <taxon>Viridiplantae</taxon>
        <taxon>Streptophyta</taxon>
        <taxon>Embryophyta</taxon>
        <taxon>Tracheophyta</taxon>
        <taxon>Spermatophyta</taxon>
        <taxon>Magnoliopsida</taxon>
        <taxon>eudicotyledons</taxon>
        <taxon>Gunneridae</taxon>
        <taxon>Pentapetalae</taxon>
        <taxon>rosids</taxon>
        <taxon>fabids</taxon>
        <taxon>Fabales</taxon>
        <taxon>Fabaceae</taxon>
        <taxon>Papilionoideae</taxon>
        <taxon>50 kb inversion clade</taxon>
        <taxon>NPAAA clade</taxon>
        <taxon>indigoferoid/millettioid clade</taxon>
        <taxon>Phaseoleae</taxon>
        <taxon>Glycine</taxon>
        <taxon>Glycine subgen. Soja</taxon>
    </lineage>
</organism>
<gene>
    <name evidence="1" type="ORF">glysoja_036106</name>
</gene>
<reference evidence="1" key="1">
    <citation type="submission" date="2014-07" db="EMBL/GenBank/DDBJ databases">
        <title>Identification of a novel salt tolerance gene in wild soybean by whole-genome sequencing.</title>
        <authorList>
            <person name="Lam H.-M."/>
            <person name="Qi X."/>
            <person name="Li M.-W."/>
            <person name="Liu X."/>
            <person name="Xie M."/>
            <person name="Ni M."/>
            <person name="Xu X."/>
        </authorList>
    </citation>
    <scope>NUCLEOTIDE SEQUENCE [LARGE SCALE GENOMIC DNA]</scope>
    <source>
        <tissue evidence="1">Root</tissue>
    </source>
</reference>
<dbReference type="Proteomes" id="UP000053555">
    <property type="component" value="Unassembled WGS sequence"/>
</dbReference>
<name>A0A0B2QGL9_GLYSO</name>
<evidence type="ECO:0000313" key="1">
    <source>
        <dbReference type="EMBL" id="KHN18927.1"/>
    </source>
</evidence>
<proteinExistence type="predicted"/>